<proteinExistence type="predicted"/>
<keyword evidence="3 6" id="KW-0812">Transmembrane</keyword>
<feature type="transmembrane region" description="Helical" evidence="6">
    <location>
        <begin position="480"/>
        <end position="501"/>
    </location>
</feature>
<accession>A0ABX0H5Y1</accession>
<protein>
    <submittedName>
        <fullName evidence="9">ComEC family competence protein</fullName>
    </submittedName>
</protein>
<feature type="transmembrane region" description="Helical" evidence="6">
    <location>
        <begin position="508"/>
        <end position="525"/>
    </location>
</feature>
<feature type="transmembrane region" description="Helical" evidence="6">
    <location>
        <begin position="255"/>
        <end position="276"/>
    </location>
</feature>
<dbReference type="Pfam" id="PF13567">
    <property type="entry name" value="DUF4131"/>
    <property type="match status" value="1"/>
</dbReference>
<dbReference type="PANTHER" id="PTHR30619">
    <property type="entry name" value="DNA INTERNALIZATION/COMPETENCE PROTEIN COMEC/REC2"/>
    <property type="match status" value="1"/>
</dbReference>
<feature type="transmembrane region" description="Helical" evidence="6">
    <location>
        <begin position="453"/>
        <end position="474"/>
    </location>
</feature>
<name>A0ABX0H5Y1_9BACT</name>
<organism evidence="9 10">
    <name type="scientific">Cyclobacterium plantarum</name>
    <dbReference type="NCBI Taxonomy" id="2716263"/>
    <lineage>
        <taxon>Bacteria</taxon>
        <taxon>Pseudomonadati</taxon>
        <taxon>Bacteroidota</taxon>
        <taxon>Cytophagia</taxon>
        <taxon>Cytophagales</taxon>
        <taxon>Cyclobacteriaceae</taxon>
        <taxon>Cyclobacterium</taxon>
    </lineage>
</organism>
<feature type="transmembrane region" description="Helical" evidence="6">
    <location>
        <begin position="58"/>
        <end position="80"/>
    </location>
</feature>
<dbReference type="EMBL" id="JAANYN010000001">
    <property type="protein sequence ID" value="NHE55666.1"/>
    <property type="molecule type" value="Genomic_DNA"/>
</dbReference>
<evidence type="ECO:0000256" key="1">
    <source>
        <dbReference type="ARBA" id="ARBA00004651"/>
    </source>
</evidence>
<dbReference type="RefSeq" id="WP_166142768.1">
    <property type="nucleotide sequence ID" value="NZ_JAANYN010000001.1"/>
</dbReference>
<evidence type="ECO:0000256" key="5">
    <source>
        <dbReference type="ARBA" id="ARBA00023136"/>
    </source>
</evidence>
<keyword evidence="4 6" id="KW-1133">Transmembrane helix</keyword>
<feature type="transmembrane region" description="Helical" evidence="6">
    <location>
        <begin position="391"/>
        <end position="410"/>
    </location>
</feature>
<sequence>MKFNEFPFVRYTVFFVSGVLLYPHLGPLEPSPFFIYLLLSWAVFTVLSAAYRPAFRKPYYFVMPVLAYASLFLAGIWVAAINDVNNDPQHLFHQEDISGYLAEVKELDQQKARSIGNLLEVSAIETTTGWKGANGKIQVYHRSDKALEPGTVLLVSGAPQRISPPKNPETFDYAAFMAGKQIYFSHFIDTAFIVLGKEELSVWYGGILKLRQYLELKIAEYVQDEAAVQIAKALLLGQKADLDEEIGEAYATAGAMHILAVSGLHVGIIYGFFFLFFKPHQMRGYKRAVFLAMVVVLIWFYAAITGLSPSVLRAATMFTFISMAQIKSRNPSIFNPLALSALVLLVYDPFLVYAVGFQLSYTALLGILLFQPMIAKLWYPEEKWLNYLWDIITVGIAAQLATFPLAIHYFNVFPTYFMLSNLLAIPGAFVIMSLGIPFLLFSAFPLLATGMGYLLDVALQLLNAGIFSLQHLPFAKIDQIYFQLPEMILIWAFLFFVYLLVETRKKPVLILVFVTLFLLSGFRVYKTFLKINQNYLVIYRLEGGMALDYTYRGNLYSMAWQVKPDEFNYEILPHRIKVTGTSGKFLVVRDKGSLLYLELPCGRRLTLDKDSRLPTDGRELEMHLWEAGNWQVFDPTDMPTALPQAAIKISFNNRRPFL</sequence>
<dbReference type="Proteomes" id="UP000649799">
    <property type="component" value="Unassembled WGS sequence"/>
</dbReference>
<comment type="caution">
    <text evidence="9">The sequence shown here is derived from an EMBL/GenBank/DDBJ whole genome shotgun (WGS) entry which is preliminary data.</text>
</comment>
<evidence type="ECO:0000256" key="3">
    <source>
        <dbReference type="ARBA" id="ARBA00022692"/>
    </source>
</evidence>
<feature type="transmembrane region" description="Helical" evidence="6">
    <location>
        <begin position="288"/>
        <end position="304"/>
    </location>
</feature>
<evidence type="ECO:0000256" key="6">
    <source>
        <dbReference type="SAM" id="Phobius"/>
    </source>
</evidence>
<feature type="domain" description="ComEC/Rec2-related protein" evidence="7">
    <location>
        <begin position="234"/>
        <end position="502"/>
    </location>
</feature>
<dbReference type="InterPro" id="IPR052159">
    <property type="entry name" value="Competence_DNA_uptake"/>
</dbReference>
<gene>
    <name evidence="9" type="ORF">G9Q97_02440</name>
</gene>
<feature type="transmembrane region" description="Helical" evidence="6">
    <location>
        <begin position="361"/>
        <end position="379"/>
    </location>
</feature>
<feature type="transmembrane region" description="Helical" evidence="6">
    <location>
        <begin position="7"/>
        <end position="25"/>
    </location>
</feature>
<dbReference type="PANTHER" id="PTHR30619:SF1">
    <property type="entry name" value="RECOMBINATION PROTEIN 2"/>
    <property type="match status" value="1"/>
</dbReference>
<keyword evidence="10" id="KW-1185">Reference proteome</keyword>
<feature type="transmembrane region" description="Helical" evidence="6">
    <location>
        <begin position="31"/>
        <end position="51"/>
    </location>
</feature>
<evidence type="ECO:0000313" key="10">
    <source>
        <dbReference type="Proteomes" id="UP000649799"/>
    </source>
</evidence>
<comment type="subcellular location">
    <subcellularLocation>
        <location evidence="1">Cell membrane</location>
        <topology evidence="1">Multi-pass membrane protein</topology>
    </subcellularLocation>
</comment>
<evidence type="ECO:0000256" key="2">
    <source>
        <dbReference type="ARBA" id="ARBA00022475"/>
    </source>
</evidence>
<dbReference type="Pfam" id="PF03772">
    <property type="entry name" value="Competence"/>
    <property type="match status" value="1"/>
</dbReference>
<dbReference type="InterPro" id="IPR025405">
    <property type="entry name" value="DUF4131"/>
</dbReference>
<evidence type="ECO:0000259" key="7">
    <source>
        <dbReference type="Pfam" id="PF03772"/>
    </source>
</evidence>
<keyword evidence="5 6" id="KW-0472">Membrane</keyword>
<evidence type="ECO:0000256" key="4">
    <source>
        <dbReference type="ARBA" id="ARBA00022989"/>
    </source>
</evidence>
<reference evidence="9 10" key="1">
    <citation type="submission" date="2020-03" db="EMBL/GenBank/DDBJ databases">
        <title>Cyclobacterium plantarum sp. nov., a marine bacterium isolated from a coastal-marine wetland.</title>
        <authorList>
            <person name="Sanchez-Porro C."/>
            <person name="Ventosa A."/>
            <person name="Amoozegar M."/>
        </authorList>
    </citation>
    <scope>NUCLEOTIDE SEQUENCE [LARGE SCALE GENOMIC DNA]</scope>
    <source>
        <strain evidence="9 10">GBPx2</strain>
    </source>
</reference>
<dbReference type="InterPro" id="IPR004477">
    <property type="entry name" value="ComEC_N"/>
</dbReference>
<keyword evidence="2" id="KW-1003">Cell membrane</keyword>
<dbReference type="NCBIfam" id="TIGR00360">
    <property type="entry name" value="ComEC_N-term"/>
    <property type="match status" value="1"/>
</dbReference>
<feature type="domain" description="DUF4131" evidence="8">
    <location>
        <begin position="32"/>
        <end position="191"/>
    </location>
</feature>
<evidence type="ECO:0000259" key="8">
    <source>
        <dbReference type="Pfam" id="PF13567"/>
    </source>
</evidence>
<evidence type="ECO:0000313" key="9">
    <source>
        <dbReference type="EMBL" id="NHE55666.1"/>
    </source>
</evidence>
<feature type="transmembrane region" description="Helical" evidence="6">
    <location>
        <begin position="416"/>
        <end position="441"/>
    </location>
</feature>